<comment type="caution">
    <text evidence="2">The sequence shown here is derived from an EMBL/GenBank/DDBJ whole genome shotgun (WGS) entry which is preliminary data.</text>
</comment>
<dbReference type="AlphaFoldDB" id="A0A7W9EU85"/>
<dbReference type="GO" id="GO:0030288">
    <property type="term" value="C:outer membrane-bounded periplasmic space"/>
    <property type="evidence" value="ECO:0007669"/>
    <property type="project" value="TreeGrafter"/>
</dbReference>
<protein>
    <recommendedName>
        <fullName evidence="1">Tail specific protease domain-containing protein</fullName>
    </recommendedName>
</protein>
<proteinExistence type="predicted"/>
<reference evidence="2 3" key="1">
    <citation type="submission" date="2020-08" db="EMBL/GenBank/DDBJ databases">
        <title>Genomic Encyclopedia of Type Strains, Phase IV (KMG-IV): sequencing the most valuable type-strain genomes for metagenomic binning, comparative biology and taxonomic classification.</title>
        <authorList>
            <person name="Goeker M."/>
        </authorList>
    </citation>
    <scope>NUCLEOTIDE SEQUENCE [LARGE SCALE GENOMIC DNA]</scope>
    <source>
        <strain evidence="2 3">DSM 100044</strain>
    </source>
</reference>
<feature type="domain" description="Tail specific protease" evidence="1">
    <location>
        <begin position="102"/>
        <end position="310"/>
    </location>
</feature>
<sequence>MLRISTIVAAILALAISSDGPVPPTRAAKAYFQRALDLIRHHHRNRRQVDWVKLIPQAEILLAGAKRPADTYDAIRLVLAALHERHSFLLDPYPLPASTGATPTRTDAGPLMPSSRLVQSRFGYVRLPELDTLGPNGRERGKAYTATLRRALLSMDRADLCGWIVDLRGNGGGNMWPMLRGLDPLLGAAPFGFFVLPDGTKEAWIRSEGSIFSSSDELPPSQPLFELAHSAAPVAVLIGRGTASSGEMTALAFVGRPRTRVFGAASAGFTTANMPYILSDGAVLLITETSVRDRTGRDYVGSIEPDEHLEYFNIETGAQRWLASQCAR</sequence>
<dbReference type="SUPFAM" id="SSF52096">
    <property type="entry name" value="ClpP/crotonase"/>
    <property type="match status" value="1"/>
</dbReference>
<accession>A0A7W9EU85</accession>
<dbReference type="InterPro" id="IPR029045">
    <property type="entry name" value="ClpP/crotonase-like_dom_sf"/>
</dbReference>
<dbReference type="GO" id="GO:0008236">
    <property type="term" value="F:serine-type peptidase activity"/>
    <property type="evidence" value="ECO:0007669"/>
    <property type="project" value="InterPro"/>
</dbReference>
<dbReference type="Pfam" id="PF03572">
    <property type="entry name" value="Peptidase_S41"/>
    <property type="match status" value="1"/>
</dbReference>
<dbReference type="EMBL" id="JACIJK010000001">
    <property type="protein sequence ID" value="MBB5713213.1"/>
    <property type="molecule type" value="Genomic_DNA"/>
</dbReference>
<dbReference type="Proteomes" id="UP000546200">
    <property type="component" value="Unassembled WGS sequence"/>
</dbReference>
<dbReference type="GO" id="GO:0006508">
    <property type="term" value="P:proteolysis"/>
    <property type="evidence" value="ECO:0007669"/>
    <property type="project" value="InterPro"/>
</dbReference>
<gene>
    <name evidence="2" type="ORF">FHS94_000032</name>
</gene>
<dbReference type="RefSeq" id="WP_184053070.1">
    <property type="nucleotide sequence ID" value="NZ_JACIJK010000001.1"/>
</dbReference>
<dbReference type="Gene3D" id="3.90.226.10">
    <property type="entry name" value="2-enoyl-CoA Hydratase, Chain A, domain 1"/>
    <property type="match status" value="1"/>
</dbReference>
<dbReference type="PANTHER" id="PTHR32060:SF30">
    <property type="entry name" value="CARBOXY-TERMINAL PROCESSING PROTEASE CTPA"/>
    <property type="match status" value="1"/>
</dbReference>
<dbReference type="InterPro" id="IPR005151">
    <property type="entry name" value="Tail-specific_protease"/>
</dbReference>
<evidence type="ECO:0000313" key="2">
    <source>
        <dbReference type="EMBL" id="MBB5713213.1"/>
    </source>
</evidence>
<evidence type="ECO:0000313" key="3">
    <source>
        <dbReference type="Proteomes" id="UP000546200"/>
    </source>
</evidence>
<keyword evidence="3" id="KW-1185">Reference proteome</keyword>
<name>A0A7W9EU85_9SPHN</name>
<dbReference type="SMART" id="SM00245">
    <property type="entry name" value="TSPc"/>
    <property type="match status" value="1"/>
</dbReference>
<dbReference type="GO" id="GO:0004175">
    <property type="term" value="F:endopeptidase activity"/>
    <property type="evidence" value="ECO:0007669"/>
    <property type="project" value="TreeGrafter"/>
</dbReference>
<organism evidence="2 3">
    <name type="scientific">Sphingomonas aerophila</name>
    <dbReference type="NCBI Taxonomy" id="1344948"/>
    <lineage>
        <taxon>Bacteria</taxon>
        <taxon>Pseudomonadati</taxon>
        <taxon>Pseudomonadota</taxon>
        <taxon>Alphaproteobacteria</taxon>
        <taxon>Sphingomonadales</taxon>
        <taxon>Sphingomonadaceae</taxon>
        <taxon>Sphingomonas</taxon>
    </lineage>
</organism>
<evidence type="ECO:0000259" key="1">
    <source>
        <dbReference type="SMART" id="SM00245"/>
    </source>
</evidence>
<dbReference type="PANTHER" id="PTHR32060">
    <property type="entry name" value="TAIL-SPECIFIC PROTEASE"/>
    <property type="match status" value="1"/>
</dbReference>
<dbReference type="GO" id="GO:0007165">
    <property type="term" value="P:signal transduction"/>
    <property type="evidence" value="ECO:0007669"/>
    <property type="project" value="TreeGrafter"/>
</dbReference>